<dbReference type="KEGG" id="rmr:Rmar_1504"/>
<keyword evidence="6" id="KW-1185">Reference proteome</keyword>
<evidence type="ECO:0000313" key="5">
    <source>
        <dbReference type="EMBL" id="ACY48391.1"/>
    </source>
</evidence>
<evidence type="ECO:0000256" key="2">
    <source>
        <dbReference type="ARBA" id="ARBA00023125"/>
    </source>
</evidence>
<dbReference type="SMART" id="SM00418">
    <property type="entry name" value="HTH_ARSR"/>
    <property type="match status" value="1"/>
</dbReference>
<dbReference type="InterPro" id="IPR036390">
    <property type="entry name" value="WH_DNA-bd_sf"/>
</dbReference>
<keyword evidence="3" id="KW-0804">Transcription</keyword>
<accession>D0MIT3</accession>
<keyword evidence="1" id="KW-0805">Transcription regulation</keyword>
<dbReference type="AlphaFoldDB" id="D0MIT3"/>
<dbReference type="OrthoDB" id="9799175at2"/>
<proteinExistence type="predicted"/>
<dbReference type="InterPro" id="IPR051011">
    <property type="entry name" value="Metal_resp_trans_reg"/>
</dbReference>
<name>D0MIT3_RHOM4</name>
<dbReference type="RefSeq" id="WP_012844002.1">
    <property type="nucleotide sequence ID" value="NC_013501.1"/>
</dbReference>
<feature type="domain" description="HTH arsR-type" evidence="4">
    <location>
        <begin position="10"/>
        <end position="105"/>
    </location>
</feature>
<dbReference type="GO" id="GO:0003677">
    <property type="term" value="F:DNA binding"/>
    <property type="evidence" value="ECO:0007669"/>
    <property type="project" value="UniProtKB-KW"/>
</dbReference>
<dbReference type="InterPro" id="IPR036388">
    <property type="entry name" value="WH-like_DNA-bd_sf"/>
</dbReference>
<dbReference type="PANTHER" id="PTHR43132:SF2">
    <property type="entry name" value="ARSENICAL RESISTANCE OPERON REPRESSOR ARSR-RELATED"/>
    <property type="match status" value="1"/>
</dbReference>
<dbReference type="InterPro" id="IPR011991">
    <property type="entry name" value="ArsR-like_HTH"/>
</dbReference>
<dbReference type="PRINTS" id="PR00778">
    <property type="entry name" value="HTHARSR"/>
</dbReference>
<dbReference type="STRING" id="518766.Rmar_1504"/>
<reference evidence="5 6" key="1">
    <citation type="journal article" date="2009" name="Stand. Genomic Sci.">
        <title>Complete genome sequence of Rhodothermus marinus type strain (R-10).</title>
        <authorList>
            <person name="Nolan M."/>
            <person name="Tindall B.J."/>
            <person name="Pomrenke H."/>
            <person name="Lapidus A."/>
            <person name="Copeland A."/>
            <person name="Glavina Del Rio T."/>
            <person name="Lucas S."/>
            <person name="Chen F."/>
            <person name="Tice H."/>
            <person name="Cheng J.F."/>
            <person name="Saunders E."/>
            <person name="Han C."/>
            <person name="Bruce D."/>
            <person name="Goodwin L."/>
            <person name="Chain P."/>
            <person name="Pitluck S."/>
            <person name="Ovchinikova G."/>
            <person name="Pati A."/>
            <person name="Ivanova N."/>
            <person name="Mavromatis K."/>
            <person name="Chen A."/>
            <person name="Palaniappan K."/>
            <person name="Land M."/>
            <person name="Hauser L."/>
            <person name="Chang Y.J."/>
            <person name="Jeffries C.D."/>
            <person name="Brettin T."/>
            <person name="Goker M."/>
            <person name="Bristow J."/>
            <person name="Eisen J.A."/>
            <person name="Markowitz V."/>
            <person name="Hugenholtz P."/>
            <person name="Kyrpides N.C."/>
            <person name="Klenk H.P."/>
            <person name="Detter J.C."/>
        </authorList>
    </citation>
    <scope>NUCLEOTIDE SEQUENCE [LARGE SCALE GENOMIC DNA]</scope>
    <source>
        <strain evidence="6">ATCC 43812 / DSM 4252 / R-10</strain>
    </source>
</reference>
<dbReference type="HOGENOM" id="CLU_097806_6_1_10"/>
<evidence type="ECO:0000256" key="3">
    <source>
        <dbReference type="ARBA" id="ARBA00023163"/>
    </source>
</evidence>
<gene>
    <name evidence="5" type="ordered locus">Rmar_1504</name>
</gene>
<keyword evidence="2" id="KW-0238">DNA-binding</keyword>
<dbReference type="Proteomes" id="UP000002221">
    <property type="component" value="Chromosome"/>
</dbReference>
<dbReference type="InterPro" id="IPR001845">
    <property type="entry name" value="HTH_ArsR_DNA-bd_dom"/>
</dbReference>
<dbReference type="NCBIfam" id="NF033788">
    <property type="entry name" value="HTH_metalloreg"/>
    <property type="match status" value="1"/>
</dbReference>
<evidence type="ECO:0000259" key="4">
    <source>
        <dbReference type="PROSITE" id="PS50987"/>
    </source>
</evidence>
<dbReference type="EMBL" id="CP001807">
    <property type="protein sequence ID" value="ACY48391.1"/>
    <property type="molecule type" value="Genomic_DNA"/>
</dbReference>
<dbReference type="CDD" id="cd00090">
    <property type="entry name" value="HTH_ARSR"/>
    <property type="match status" value="1"/>
</dbReference>
<dbReference type="PANTHER" id="PTHR43132">
    <property type="entry name" value="ARSENICAL RESISTANCE OPERON REPRESSOR ARSR-RELATED"/>
    <property type="match status" value="1"/>
</dbReference>
<evidence type="ECO:0000256" key="1">
    <source>
        <dbReference type="ARBA" id="ARBA00023015"/>
    </source>
</evidence>
<dbReference type="PROSITE" id="PS50987">
    <property type="entry name" value="HTH_ARSR_2"/>
    <property type="match status" value="1"/>
</dbReference>
<dbReference type="Pfam" id="PF01022">
    <property type="entry name" value="HTH_5"/>
    <property type="match status" value="1"/>
</dbReference>
<evidence type="ECO:0000313" key="6">
    <source>
        <dbReference type="Proteomes" id="UP000002221"/>
    </source>
</evidence>
<dbReference type="SUPFAM" id="SSF46785">
    <property type="entry name" value="Winged helix' DNA-binding domain"/>
    <property type="match status" value="1"/>
</dbReference>
<sequence length="110" mass="12223">MGVVEQAPLVPETLLEPAARRLRVLGDPVRLRLLNLLRTHGELSVQEMVDALGLRQPNVSKHLNQLAREGLVQRRRDGVHVRYRLADPSLAGLFLLLCRSLEAPPDGTPP</sequence>
<organism evidence="5 6">
    <name type="scientific">Rhodothermus marinus (strain ATCC 43812 / DSM 4252 / R-10)</name>
    <name type="common">Rhodothermus obamensis</name>
    <dbReference type="NCBI Taxonomy" id="518766"/>
    <lineage>
        <taxon>Bacteria</taxon>
        <taxon>Pseudomonadati</taxon>
        <taxon>Rhodothermota</taxon>
        <taxon>Rhodothermia</taxon>
        <taxon>Rhodothermales</taxon>
        <taxon>Rhodothermaceae</taxon>
        <taxon>Rhodothermus</taxon>
    </lineage>
</organism>
<dbReference type="GO" id="GO:0003700">
    <property type="term" value="F:DNA-binding transcription factor activity"/>
    <property type="evidence" value="ECO:0007669"/>
    <property type="project" value="InterPro"/>
</dbReference>
<protein>
    <submittedName>
        <fullName evidence="5">Transcriptional regulator, TrmB</fullName>
    </submittedName>
</protein>
<dbReference type="Gene3D" id="1.10.10.10">
    <property type="entry name" value="Winged helix-like DNA-binding domain superfamily/Winged helix DNA-binding domain"/>
    <property type="match status" value="1"/>
</dbReference>
<dbReference type="eggNOG" id="COG0640">
    <property type="taxonomic scope" value="Bacteria"/>
</dbReference>